<dbReference type="Proteomes" id="UP000248066">
    <property type="component" value="Unassembled WGS sequence"/>
</dbReference>
<evidence type="ECO:0000313" key="2">
    <source>
        <dbReference type="EMBL" id="PYZ98719.1"/>
    </source>
</evidence>
<dbReference type="RefSeq" id="WP_110518813.1">
    <property type="nucleotide sequence ID" value="NZ_PDOF01000001.1"/>
</dbReference>
<gene>
    <name evidence="2" type="ORF">CR205_09130</name>
</gene>
<evidence type="ECO:0000313" key="3">
    <source>
        <dbReference type="Proteomes" id="UP000248066"/>
    </source>
</evidence>
<keyword evidence="1" id="KW-0732">Signal</keyword>
<reference evidence="2 3" key="1">
    <citation type="submission" date="2017-10" db="EMBL/GenBank/DDBJ databases">
        <title>Bacillus sp. nov., a halophilic bacterium isolated from a Yangshapao Lake.</title>
        <authorList>
            <person name="Wang H."/>
        </authorList>
    </citation>
    <scope>NUCLEOTIDE SEQUENCE [LARGE SCALE GENOMIC DNA]</scope>
    <source>
        <strain evidence="2 3">YSP-3</strain>
    </source>
</reference>
<organism evidence="2 3">
    <name type="scientific">Alteribacter lacisalsi</name>
    <dbReference type="NCBI Taxonomy" id="2045244"/>
    <lineage>
        <taxon>Bacteria</taxon>
        <taxon>Bacillati</taxon>
        <taxon>Bacillota</taxon>
        <taxon>Bacilli</taxon>
        <taxon>Bacillales</taxon>
        <taxon>Bacillaceae</taxon>
        <taxon>Alteribacter</taxon>
    </lineage>
</organism>
<dbReference type="OrthoDB" id="2886531at2"/>
<name>A0A2W0HPB4_9BACI</name>
<dbReference type="AlphaFoldDB" id="A0A2W0HPB4"/>
<comment type="caution">
    <text evidence="2">The sequence shown here is derived from an EMBL/GenBank/DDBJ whole genome shotgun (WGS) entry which is preliminary data.</text>
</comment>
<protein>
    <submittedName>
        <fullName evidence="2">Uncharacterized protein</fullName>
    </submittedName>
</protein>
<feature type="signal peptide" evidence="1">
    <location>
        <begin position="1"/>
        <end position="24"/>
    </location>
</feature>
<proteinExistence type="predicted"/>
<sequence length="74" mass="8809">MKRRWVISVSVFTVLCLAAVPVHLQATKSIVDRQTDAFEFDQERFEGFDAEEKTLLDEWKFKPREYIKRSKTSR</sequence>
<dbReference type="EMBL" id="PDOF01000001">
    <property type="protein sequence ID" value="PYZ98719.1"/>
    <property type="molecule type" value="Genomic_DNA"/>
</dbReference>
<keyword evidence="3" id="KW-1185">Reference proteome</keyword>
<feature type="chain" id="PRO_5038816568" evidence="1">
    <location>
        <begin position="25"/>
        <end position="74"/>
    </location>
</feature>
<accession>A0A2W0HPB4</accession>
<evidence type="ECO:0000256" key="1">
    <source>
        <dbReference type="SAM" id="SignalP"/>
    </source>
</evidence>